<feature type="compositionally biased region" description="Low complexity" evidence="1">
    <location>
        <begin position="1"/>
        <end position="16"/>
    </location>
</feature>
<reference evidence="2 3" key="1">
    <citation type="journal article" date="2016" name="Nat. Commun.">
        <title>Ectomycorrhizal ecology is imprinted in the genome of the dominant symbiotic fungus Cenococcum geophilum.</title>
        <authorList>
            <consortium name="DOE Joint Genome Institute"/>
            <person name="Peter M."/>
            <person name="Kohler A."/>
            <person name="Ohm R.A."/>
            <person name="Kuo A."/>
            <person name="Krutzmann J."/>
            <person name="Morin E."/>
            <person name="Arend M."/>
            <person name="Barry K.W."/>
            <person name="Binder M."/>
            <person name="Choi C."/>
            <person name="Clum A."/>
            <person name="Copeland A."/>
            <person name="Grisel N."/>
            <person name="Haridas S."/>
            <person name="Kipfer T."/>
            <person name="LaButti K."/>
            <person name="Lindquist E."/>
            <person name="Lipzen A."/>
            <person name="Maire R."/>
            <person name="Meier B."/>
            <person name="Mihaltcheva S."/>
            <person name="Molinier V."/>
            <person name="Murat C."/>
            <person name="Poggeler S."/>
            <person name="Quandt C.A."/>
            <person name="Sperisen C."/>
            <person name="Tritt A."/>
            <person name="Tisserant E."/>
            <person name="Crous P.W."/>
            <person name="Henrissat B."/>
            <person name="Nehls U."/>
            <person name="Egli S."/>
            <person name="Spatafora J.W."/>
            <person name="Grigoriev I.V."/>
            <person name="Martin F.M."/>
        </authorList>
    </citation>
    <scope>NUCLEOTIDE SEQUENCE [LARGE SCALE GENOMIC DNA]</scope>
    <source>
        <strain evidence="2 3">CBS 207.34</strain>
    </source>
</reference>
<keyword evidence="3" id="KW-1185">Reference proteome</keyword>
<feature type="region of interest" description="Disordered" evidence="1">
    <location>
        <begin position="1"/>
        <end position="94"/>
    </location>
</feature>
<accession>A0A8E2F4L0</accession>
<feature type="compositionally biased region" description="Low complexity" evidence="1">
    <location>
        <begin position="70"/>
        <end position="94"/>
    </location>
</feature>
<feature type="compositionally biased region" description="Polar residues" evidence="1">
    <location>
        <begin position="56"/>
        <end position="68"/>
    </location>
</feature>
<gene>
    <name evidence="2" type="ORF">AOQ84DRAFT_353531</name>
</gene>
<organism evidence="2 3">
    <name type="scientific">Glonium stellatum</name>
    <dbReference type="NCBI Taxonomy" id="574774"/>
    <lineage>
        <taxon>Eukaryota</taxon>
        <taxon>Fungi</taxon>
        <taxon>Dikarya</taxon>
        <taxon>Ascomycota</taxon>
        <taxon>Pezizomycotina</taxon>
        <taxon>Dothideomycetes</taxon>
        <taxon>Pleosporomycetidae</taxon>
        <taxon>Gloniales</taxon>
        <taxon>Gloniaceae</taxon>
        <taxon>Glonium</taxon>
    </lineage>
</organism>
<dbReference type="AlphaFoldDB" id="A0A8E2F4L0"/>
<evidence type="ECO:0000256" key="1">
    <source>
        <dbReference type="SAM" id="MobiDB-lite"/>
    </source>
</evidence>
<feature type="compositionally biased region" description="Polar residues" evidence="1">
    <location>
        <begin position="17"/>
        <end position="32"/>
    </location>
</feature>
<evidence type="ECO:0000313" key="2">
    <source>
        <dbReference type="EMBL" id="OCL10437.1"/>
    </source>
</evidence>
<dbReference type="EMBL" id="KV749239">
    <property type="protein sequence ID" value="OCL10437.1"/>
    <property type="molecule type" value="Genomic_DNA"/>
</dbReference>
<dbReference type="OrthoDB" id="10602551at2759"/>
<protein>
    <submittedName>
        <fullName evidence="2">Uncharacterized protein</fullName>
    </submittedName>
</protein>
<name>A0A8E2F4L0_9PEZI</name>
<evidence type="ECO:0000313" key="3">
    <source>
        <dbReference type="Proteomes" id="UP000250140"/>
    </source>
</evidence>
<proteinExistence type="predicted"/>
<dbReference type="Proteomes" id="UP000250140">
    <property type="component" value="Unassembled WGS sequence"/>
</dbReference>
<sequence length="167" mass="18579">MRISLTPPNTTGTNPPSQLMNPVQKNRYQQPTAPLPNSPIMNSPYGQPIYPMTYPPNINGQPMQTGPNGQPLYPTQQQQQPVYPPQQYQQQYPQQLQQQPPLQMYQPVPQSADMIYAMEKQRKAEQNTKMGGILQDSGADSCSFGARLCACFTACFCGMLCASIYAS</sequence>